<dbReference type="AlphaFoldDB" id="Q9T6M0"/>
<dbReference type="InterPro" id="IPR001694">
    <property type="entry name" value="NADH_UbQ_OxRdtase_su1/FPO"/>
</dbReference>
<feature type="transmembrane region" description="Helical" evidence="11">
    <location>
        <begin position="137"/>
        <end position="155"/>
    </location>
</feature>
<accession>Q9T6M0</accession>
<evidence type="ECO:0000256" key="2">
    <source>
        <dbReference type="ARBA" id="ARBA00010535"/>
    </source>
</evidence>
<dbReference type="PROSITE" id="PS00667">
    <property type="entry name" value="COMPLEX1_ND1_1"/>
    <property type="match status" value="1"/>
</dbReference>
<dbReference type="GO" id="GO:0005743">
    <property type="term" value="C:mitochondrial inner membrane"/>
    <property type="evidence" value="ECO:0007669"/>
    <property type="project" value="UniProtKB-SubCell"/>
</dbReference>
<dbReference type="GO" id="GO:0003954">
    <property type="term" value="F:NADH dehydrogenase activity"/>
    <property type="evidence" value="ECO:0007669"/>
    <property type="project" value="TreeGrafter"/>
</dbReference>
<dbReference type="PANTHER" id="PTHR11432">
    <property type="entry name" value="NADH DEHYDROGENASE SUBUNIT 1"/>
    <property type="match status" value="1"/>
</dbReference>
<keyword evidence="9" id="KW-0520">NAD</keyword>
<proteinExistence type="inferred from homology"/>
<evidence type="ECO:0000256" key="7">
    <source>
        <dbReference type="ARBA" id="ARBA00023075"/>
    </source>
</evidence>
<keyword evidence="5 9" id="KW-0812">Transmembrane</keyword>
<evidence type="ECO:0000256" key="1">
    <source>
        <dbReference type="ARBA" id="ARBA00004141"/>
    </source>
</evidence>
<keyword evidence="8 11" id="KW-0472">Membrane</keyword>
<evidence type="ECO:0000256" key="8">
    <source>
        <dbReference type="ARBA" id="ARBA00023136"/>
    </source>
</evidence>
<feature type="transmembrane region" description="Helical" evidence="11">
    <location>
        <begin position="201"/>
        <end position="218"/>
    </location>
</feature>
<keyword evidence="7 10" id="KW-0830">Ubiquinone</keyword>
<evidence type="ECO:0000256" key="6">
    <source>
        <dbReference type="ARBA" id="ARBA00022989"/>
    </source>
</evidence>
<gene>
    <name evidence="12" type="primary">ND1</name>
</gene>
<dbReference type="InterPro" id="IPR018086">
    <property type="entry name" value="NADH_UbQ_OxRdtase_su1_CS"/>
</dbReference>
<evidence type="ECO:0000313" key="12">
    <source>
        <dbReference type="EMBL" id="CAB55576.1"/>
    </source>
</evidence>
<dbReference type="EC" id="7.1.1.2" evidence="10"/>
<feature type="transmembrane region" description="Helical" evidence="11">
    <location>
        <begin position="6"/>
        <end position="28"/>
    </location>
</feature>
<comment type="catalytic activity">
    <reaction evidence="10">
        <text>a ubiquinone + NADH + 5 H(+)(in) = a ubiquinol + NAD(+) + 4 H(+)(out)</text>
        <dbReference type="Rhea" id="RHEA:29091"/>
        <dbReference type="Rhea" id="RHEA-COMP:9565"/>
        <dbReference type="Rhea" id="RHEA-COMP:9566"/>
        <dbReference type="ChEBI" id="CHEBI:15378"/>
        <dbReference type="ChEBI" id="CHEBI:16389"/>
        <dbReference type="ChEBI" id="CHEBI:17976"/>
        <dbReference type="ChEBI" id="CHEBI:57540"/>
        <dbReference type="ChEBI" id="CHEBI:57945"/>
        <dbReference type="EC" id="7.1.1.2"/>
    </reaction>
</comment>
<organism evidence="12">
    <name type="scientific">Globodera pallida</name>
    <name type="common">Potato cyst nematode worm</name>
    <name type="synonym">Heterodera pallida</name>
    <dbReference type="NCBI Taxonomy" id="36090"/>
    <lineage>
        <taxon>Eukaryota</taxon>
        <taxon>Metazoa</taxon>
        <taxon>Ecdysozoa</taxon>
        <taxon>Nematoda</taxon>
        <taxon>Chromadorea</taxon>
        <taxon>Rhabditida</taxon>
        <taxon>Tylenchina</taxon>
        <taxon>Tylenchomorpha</taxon>
        <taxon>Tylenchoidea</taxon>
        <taxon>Heteroderidae</taxon>
        <taxon>Heteroderinae</taxon>
        <taxon>Globodera</taxon>
    </lineage>
</organism>
<keyword evidence="6 11" id="KW-1133">Transmembrane helix</keyword>
<evidence type="ECO:0000256" key="9">
    <source>
        <dbReference type="RuleBase" id="RU000471"/>
    </source>
</evidence>
<feature type="transmembrane region" description="Helical" evidence="11">
    <location>
        <begin position="224"/>
        <end position="250"/>
    </location>
</feature>
<comment type="similarity">
    <text evidence="2 9">Belongs to the complex I subunit 1 family.</text>
</comment>
<dbReference type="Pfam" id="PF00146">
    <property type="entry name" value="NADHdh"/>
    <property type="match status" value="1"/>
</dbReference>
<feature type="transmembrane region" description="Helical" evidence="11">
    <location>
        <begin position="262"/>
        <end position="286"/>
    </location>
</feature>
<comment type="subcellular location">
    <subcellularLocation>
        <location evidence="1">Membrane</location>
        <topology evidence="1">Multi-pass membrane protein</topology>
    </subcellularLocation>
    <subcellularLocation>
        <location evidence="9">Mitochondrion inner membrane</location>
        <topology evidence="9">Multi-pass membrane protein</topology>
    </subcellularLocation>
</comment>
<dbReference type="EMBL" id="AJ249395">
    <property type="protein sequence ID" value="CAB55576.1"/>
    <property type="molecule type" value="Genomic_DNA"/>
</dbReference>
<sequence>MKVLFLFIYFFLVLISVVFLVMSEHYLLGFSQLRVSPNKFFFIGYLQALSDGLKLFKKELIFLLGFLVFIFFFFSLSQFFLSLLFFSFFLFCLGLKFNIFFLMFLLGLITFLFFFLSYYSVSKYSLLGSLRLFSQSVSFDLVYFFLLFMLVFFFQSLDLEVIFFFLFFILFFFFLLLLLVTEANRSPFDFSEGESELVSGYNLELGGLVFIFFFPLWMLSSSFLFFSVFFCFFGGFSVFWFSCLFTFDFFSGLLIPGFDMIFWYLCFGFLFFFFVFCGFLSFFFVVF</sequence>
<dbReference type="PROSITE" id="PS00668">
    <property type="entry name" value="COMPLEX1_ND1_2"/>
    <property type="match status" value="1"/>
</dbReference>
<keyword evidence="10 12" id="KW-0496">Mitochondrion</keyword>
<feature type="transmembrane region" description="Helical" evidence="11">
    <location>
        <begin position="97"/>
        <end position="116"/>
    </location>
</feature>
<evidence type="ECO:0000256" key="10">
    <source>
        <dbReference type="RuleBase" id="RU000473"/>
    </source>
</evidence>
<evidence type="ECO:0000256" key="4">
    <source>
        <dbReference type="ARBA" id="ARBA00022448"/>
    </source>
</evidence>
<feature type="transmembrane region" description="Helical" evidence="11">
    <location>
        <begin position="161"/>
        <end position="180"/>
    </location>
</feature>
<dbReference type="GO" id="GO:0008137">
    <property type="term" value="F:NADH dehydrogenase (ubiquinone) activity"/>
    <property type="evidence" value="ECO:0007669"/>
    <property type="project" value="UniProtKB-EC"/>
</dbReference>
<name>Q9T6M0_GLOPA</name>
<geneLocation type="mitochondrion" evidence="12"/>
<evidence type="ECO:0000256" key="11">
    <source>
        <dbReference type="SAM" id="Phobius"/>
    </source>
</evidence>
<feature type="transmembrane region" description="Helical" evidence="11">
    <location>
        <begin position="60"/>
        <end position="91"/>
    </location>
</feature>
<protein>
    <recommendedName>
        <fullName evidence="3 10">NADH-ubiquinone oxidoreductase chain 1</fullName>
        <ecNumber evidence="10">7.1.1.2</ecNumber>
    </recommendedName>
</protein>
<dbReference type="GO" id="GO:0009060">
    <property type="term" value="P:aerobic respiration"/>
    <property type="evidence" value="ECO:0007669"/>
    <property type="project" value="TreeGrafter"/>
</dbReference>
<keyword evidence="4" id="KW-0813">Transport</keyword>
<evidence type="ECO:0000256" key="3">
    <source>
        <dbReference type="ARBA" id="ARBA00021009"/>
    </source>
</evidence>
<reference evidence="12" key="1">
    <citation type="journal article" date="2000" name="Genetics">
        <title>A multipartite mitochondrial genome in the potato cyst nematode Globodera pallida.</title>
        <authorList>
            <person name="Armstrong M.R."/>
            <person name="Blok V.C."/>
            <person name="Phillips M.S."/>
        </authorList>
    </citation>
    <scope>NUCLEOTIDE SEQUENCE</scope>
</reference>
<dbReference type="PANTHER" id="PTHR11432:SF3">
    <property type="entry name" value="NADH-UBIQUINONE OXIDOREDUCTASE CHAIN 1"/>
    <property type="match status" value="1"/>
</dbReference>
<evidence type="ECO:0000256" key="5">
    <source>
        <dbReference type="ARBA" id="ARBA00022692"/>
    </source>
</evidence>